<evidence type="ECO:0000256" key="1">
    <source>
        <dbReference type="SAM" id="MobiDB-lite"/>
    </source>
</evidence>
<sequence length="79" mass="8213">MPGTEAVESRGLIVLARFDARTVLRETSGDTQGIWRDGEAGAESVGRLAQLADAEGAEPTVGHEPNARAEGSHSPEPCA</sequence>
<dbReference type="EMBL" id="CADCVA010000319">
    <property type="protein sequence ID" value="CAA9436052.1"/>
    <property type="molecule type" value="Genomic_DNA"/>
</dbReference>
<reference evidence="2" key="1">
    <citation type="submission" date="2020-02" db="EMBL/GenBank/DDBJ databases">
        <authorList>
            <person name="Meier V. D."/>
        </authorList>
    </citation>
    <scope>NUCLEOTIDE SEQUENCE</scope>
    <source>
        <strain evidence="2">AVDCRST_MAG82</strain>
    </source>
</reference>
<name>A0A6J4QC45_9ACTN</name>
<gene>
    <name evidence="2" type="ORF">AVDCRST_MAG82-2475</name>
</gene>
<dbReference type="AlphaFoldDB" id="A0A6J4QC45"/>
<protein>
    <submittedName>
        <fullName evidence="2">Uncharacterized protein</fullName>
    </submittedName>
</protein>
<proteinExistence type="predicted"/>
<feature type="region of interest" description="Disordered" evidence="1">
    <location>
        <begin position="52"/>
        <end position="79"/>
    </location>
</feature>
<organism evidence="2">
    <name type="scientific">uncultured Rubrobacteraceae bacterium</name>
    <dbReference type="NCBI Taxonomy" id="349277"/>
    <lineage>
        <taxon>Bacteria</taxon>
        <taxon>Bacillati</taxon>
        <taxon>Actinomycetota</taxon>
        <taxon>Rubrobacteria</taxon>
        <taxon>Rubrobacterales</taxon>
        <taxon>Rubrobacteraceae</taxon>
        <taxon>environmental samples</taxon>
    </lineage>
</organism>
<evidence type="ECO:0000313" key="2">
    <source>
        <dbReference type="EMBL" id="CAA9436052.1"/>
    </source>
</evidence>
<accession>A0A6J4QC45</accession>